<name>A0A4T0HZA5_WALIC</name>
<protein>
    <recommendedName>
        <fullName evidence="5">NAD(P)-binding domain-containing protein</fullName>
    </recommendedName>
</protein>
<sequence length="191" mass="20698">MTSAILFGSTGAVGKHLKACLLNSADVSHVTEAARSVDNTTNGKLTQIKLDANTKLHPQYDLVFITLGTTAKNAGSSEKFEEIDRHLVVNLAKQVSKDSAHGLTEMSLSELGYSSTTIFRPGFLKHAKRSDSRPAESFFGYLTGFLGYFTSAVEIPVQKLGESMVLAGLKQLKEKSNKTIFVSNKEALNLN</sequence>
<evidence type="ECO:0000313" key="4">
    <source>
        <dbReference type="Proteomes" id="UP000306954"/>
    </source>
</evidence>
<evidence type="ECO:0000313" key="3">
    <source>
        <dbReference type="EMBL" id="TIB11348.1"/>
    </source>
</evidence>
<dbReference type="GO" id="GO:0005741">
    <property type="term" value="C:mitochondrial outer membrane"/>
    <property type="evidence" value="ECO:0007669"/>
    <property type="project" value="UniProtKB-SubCell"/>
</dbReference>
<dbReference type="PANTHER" id="PTHR14097">
    <property type="entry name" value="OXIDOREDUCTASE HTATIP2"/>
    <property type="match status" value="1"/>
</dbReference>
<comment type="caution">
    <text evidence="3">The sequence shown here is derived from an EMBL/GenBank/DDBJ whole genome shotgun (WGS) entry which is preliminary data.</text>
</comment>
<evidence type="ECO:0000256" key="1">
    <source>
        <dbReference type="ARBA" id="ARBA00004450"/>
    </source>
</evidence>
<reference evidence="3 4" key="1">
    <citation type="submission" date="2019-03" db="EMBL/GenBank/DDBJ databases">
        <title>Sequencing 23 genomes of Wallemia ichthyophaga.</title>
        <authorList>
            <person name="Gostincar C."/>
        </authorList>
    </citation>
    <scope>NUCLEOTIDE SEQUENCE [LARGE SCALE GENOMIC DNA]</scope>
    <source>
        <strain evidence="3 4">EXF-8621</strain>
    </source>
</reference>
<comment type="similarity">
    <text evidence="2">Belongs to the FMP52 family.</text>
</comment>
<gene>
    <name evidence="3" type="ORF">E3P90_02450</name>
</gene>
<dbReference type="InterPro" id="IPR036291">
    <property type="entry name" value="NAD(P)-bd_dom_sf"/>
</dbReference>
<evidence type="ECO:0008006" key="5">
    <source>
        <dbReference type="Google" id="ProtNLM"/>
    </source>
</evidence>
<comment type="subcellular location">
    <subcellularLocation>
        <location evidence="1">Mitochondrion outer membrane</location>
        <topology evidence="1">Peripheral membrane protein</topology>
    </subcellularLocation>
</comment>
<dbReference type="EMBL" id="SPOF01000024">
    <property type="protein sequence ID" value="TIB11348.1"/>
    <property type="molecule type" value="Genomic_DNA"/>
</dbReference>
<dbReference type="Proteomes" id="UP000306954">
    <property type="component" value="Unassembled WGS sequence"/>
</dbReference>
<dbReference type="Gene3D" id="3.40.50.720">
    <property type="entry name" value="NAD(P)-binding Rossmann-like Domain"/>
    <property type="match status" value="2"/>
</dbReference>
<organism evidence="3 4">
    <name type="scientific">Wallemia ichthyophaga</name>
    <dbReference type="NCBI Taxonomy" id="245174"/>
    <lineage>
        <taxon>Eukaryota</taxon>
        <taxon>Fungi</taxon>
        <taxon>Dikarya</taxon>
        <taxon>Basidiomycota</taxon>
        <taxon>Wallemiomycotina</taxon>
        <taxon>Wallemiomycetes</taxon>
        <taxon>Wallemiales</taxon>
        <taxon>Wallemiaceae</taxon>
        <taxon>Wallemia</taxon>
    </lineage>
</organism>
<accession>A0A4T0HZA5</accession>
<dbReference type="GO" id="GO:0051170">
    <property type="term" value="P:import into nucleus"/>
    <property type="evidence" value="ECO:0007669"/>
    <property type="project" value="TreeGrafter"/>
</dbReference>
<dbReference type="AlphaFoldDB" id="A0A4T0HZA5"/>
<evidence type="ECO:0000256" key="2">
    <source>
        <dbReference type="ARBA" id="ARBA00006617"/>
    </source>
</evidence>
<proteinExistence type="inferred from homology"/>
<dbReference type="SUPFAM" id="SSF51735">
    <property type="entry name" value="NAD(P)-binding Rossmann-fold domains"/>
    <property type="match status" value="1"/>
</dbReference>
<dbReference type="PANTHER" id="PTHR14097:SF7">
    <property type="entry name" value="OXIDOREDUCTASE HTATIP2"/>
    <property type="match status" value="1"/>
</dbReference>